<keyword evidence="2" id="KW-1185">Reference proteome</keyword>
<accession>S8CA18</accession>
<dbReference type="PANTHER" id="PTHR31447">
    <property type="entry name" value="HYDROXYPROLINE-RICH GLYCOPROTEIN FAMILY PROTEIN-RELATED"/>
    <property type="match status" value="1"/>
</dbReference>
<reference evidence="1 2" key="1">
    <citation type="journal article" date="2013" name="BMC Genomics">
        <title>The miniature genome of a carnivorous plant Genlisea aurea contains a low number of genes and short non-coding sequences.</title>
        <authorList>
            <person name="Leushkin E.V."/>
            <person name="Sutormin R.A."/>
            <person name="Nabieva E.R."/>
            <person name="Penin A.A."/>
            <person name="Kondrashov A.S."/>
            <person name="Logacheva M.D."/>
        </authorList>
    </citation>
    <scope>NUCLEOTIDE SEQUENCE [LARGE SCALE GENOMIC DNA]</scope>
</reference>
<dbReference type="Proteomes" id="UP000015453">
    <property type="component" value="Unassembled WGS sequence"/>
</dbReference>
<evidence type="ECO:0000313" key="2">
    <source>
        <dbReference type="Proteomes" id="UP000015453"/>
    </source>
</evidence>
<dbReference type="OrthoDB" id="1916097at2759"/>
<feature type="non-terminal residue" evidence="1">
    <location>
        <position position="108"/>
    </location>
</feature>
<organism evidence="1 2">
    <name type="scientific">Genlisea aurea</name>
    <dbReference type="NCBI Taxonomy" id="192259"/>
    <lineage>
        <taxon>Eukaryota</taxon>
        <taxon>Viridiplantae</taxon>
        <taxon>Streptophyta</taxon>
        <taxon>Embryophyta</taxon>
        <taxon>Tracheophyta</taxon>
        <taxon>Spermatophyta</taxon>
        <taxon>Magnoliopsida</taxon>
        <taxon>eudicotyledons</taxon>
        <taxon>Gunneridae</taxon>
        <taxon>Pentapetalae</taxon>
        <taxon>asterids</taxon>
        <taxon>lamiids</taxon>
        <taxon>Lamiales</taxon>
        <taxon>Lentibulariaceae</taxon>
        <taxon>Genlisea</taxon>
    </lineage>
</organism>
<dbReference type="GO" id="GO:0032451">
    <property type="term" value="F:demethylase activity"/>
    <property type="evidence" value="ECO:0007669"/>
    <property type="project" value="InterPro"/>
</dbReference>
<proteinExistence type="predicted"/>
<evidence type="ECO:0000313" key="1">
    <source>
        <dbReference type="EMBL" id="EPS61206.1"/>
    </source>
</evidence>
<dbReference type="GO" id="GO:0003729">
    <property type="term" value="F:mRNA binding"/>
    <property type="evidence" value="ECO:0007669"/>
    <property type="project" value="InterPro"/>
</dbReference>
<dbReference type="EMBL" id="AUSU01007011">
    <property type="protein sequence ID" value="EPS61206.1"/>
    <property type="molecule type" value="Genomic_DNA"/>
</dbReference>
<name>S8CA18_9LAMI</name>
<dbReference type="PANTHER" id="PTHR31447:SF0">
    <property type="entry name" value="HYDROXYPROLINE-RICH GLYCOPROTEIN FAMILY PROTEIN"/>
    <property type="match status" value="1"/>
</dbReference>
<gene>
    <name evidence="1" type="ORF">M569_13594</name>
</gene>
<protein>
    <submittedName>
        <fullName evidence="1">Uncharacterized protein</fullName>
    </submittedName>
</protein>
<dbReference type="InterPro" id="IPR044842">
    <property type="entry name" value="ALKBH9B/ALKBH10B-like"/>
</dbReference>
<dbReference type="AlphaFoldDB" id="S8CA18"/>
<sequence length="108" mass="12434">MAMQSGSVMVPEKVPAVQWHSHPPRSPYHQMDEREAFLMWLRGEFAAANAMIDALCHHLRAVGDHGEYDTVIASVQQRRCNWNPVLHMQQYFSVADVVYALQNVVWSR</sequence>
<comment type="caution">
    <text evidence="1">The sequence shown here is derived from an EMBL/GenBank/DDBJ whole genome shotgun (WGS) entry which is preliminary data.</text>
</comment>
<dbReference type="GO" id="GO:0006402">
    <property type="term" value="P:mRNA catabolic process"/>
    <property type="evidence" value="ECO:0007669"/>
    <property type="project" value="InterPro"/>
</dbReference>